<dbReference type="AlphaFoldDB" id="A0ABD0N0C7"/>
<feature type="non-terminal residue" evidence="1">
    <location>
        <position position="1"/>
    </location>
</feature>
<dbReference type="EMBL" id="JAMKFB020000025">
    <property type="protein sequence ID" value="KAL0154957.1"/>
    <property type="molecule type" value="Genomic_DNA"/>
</dbReference>
<protein>
    <submittedName>
        <fullName evidence="1">Uncharacterized protein</fullName>
    </submittedName>
</protein>
<dbReference type="Proteomes" id="UP001529510">
    <property type="component" value="Unassembled WGS sequence"/>
</dbReference>
<keyword evidence="2" id="KW-1185">Reference proteome</keyword>
<sequence>KQCSVRIPTRVWKVFGVTLLWRWTVMGWSGCRWHVTLWHNPTQLSTPSDTGALRS</sequence>
<comment type="caution">
    <text evidence="1">The sequence shown here is derived from an EMBL/GenBank/DDBJ whole genome shotgun (WGS) entry which is preliminary data.</text>
</comment>
<gene>
    <name evidence="1" type="ORF">M9458_049220</name>
</gene>
<accession>A0ABD0N0C7</accession>
<feature type="non-terminal residue" evidence="1">
    <location>
        <position position="55"/>
    </location>
</feature>
<reference evidence="1 2" key="1">
    <citation type="submission" date="2024-05" db="EMBL/GenBank/DDBJ databases">
        <title>Genome sequencing and assembly of Indian major carp, Cirrhinus mrigala (Hamilton, 1822).</title>
        <authorList>
            <person name="Mohindra V."/>
            <person name="Chowdhury L.M."/>
            <person name="Lal K."/>
            <person name="Jena J.K."/>
        </authorList>
    </citation>
    <scope>NUCLEOTIDE SEQUENCE [LARGE SCALE GENOMIC DNA]</scope>
    <source>
        <strain evidence="1">CM1030</strain>
        <tissue evidence="1">Blood</tissue>
    </source>
</reference>
<organism evidence="1 2">
    <name type="scientific">Cirrhinus mrigala</name>
    <name type="common">Mrigala</name>
    <dbReference type="NCBI Taxonomy" id="683832"/>
    <lineage>
        <taxon>Eukaryota</taxon>
        <taxon>Metazoa</taxon>
        <taxon>Chordata</taxon>
        <taxon>Craniata</taxon>
        <taxon>Vertebrata</taxon>
        <taxon>Euteleostomi</taxon>
        <taxon>Actinopterygii</taxon>
        <taxon>Neopterygii</taxon>
        <taxon>Teleostei</taxon>
        <taxon>Ostariophysi</taxon>
        <taxon>Cypriniformes</taxon>
        <taxon>Cyprinidae</taxon>
        <taxon>Labeoninae</taxon>
        <taxon>Labeonini</taxon>
        <taxon>Cirrhinus</taxon>
    </lineage>
</organism>
<proteinExistence type="predicted"/>
<evidence type="ECO:0000313" key="2">
    <source>
        <dbReference type="Proteomes" id="UP001529510"/>
    </source>
</evidence>
<evidence type="ECO:0000313" key="1">
    <source>
        <dbReference type="EMBL" id="KAL0154957.1"/>
    </source>
</evidence>
<name>A0ABD0N0C7_CIRMR</name>